<feature type="domain" description="HNH nuclease" evidence="2">
    <location>
        <begin position="69"/>
        <end position="112"/>
    </location>
</feature>
<evidence type="ECO:0000313" key="3">
    <source>
        <dbReference type="EMBL" id="TXG90667.1"/>
    </source>
</evidence>
<evidence type="ECO:0000313" key="4">
    <source>
        <dbReference type="Proteomes" id="UP000471120"/>
    </source>
</evidence>
<protein>
    <recommendedName>
        <fullName evidence="5">HNH endonuclease</fullName>
    </recommendedName>
</protein>
<dbReference type="EMBL" id="QRCM01000001">
    <property type="protein sequence ID" value="TXG90667.1"/>
    <property type="molecule type" value="Genomic_DNA"/>
</dbReference>
<evidence type="ECO:0008006" key="5">
    <source>
        <dbReference type="Google" id="ProtNLM"/>
    </source>
</evidence>
<proteinExistence type="predicted"/>
<dbReference type="RefSeq" id="WP_040772184.1">
    <property type="nucleotide sequence ID" value="NZ_QRCM01000001.1"/>
</dbReference>
<dbReference type="Pfam" id="PF07463">
    <property type="entry name" value="NUMOD4"/>
    <property type="match status" value="1"/>
</dbReference>
<dbReference type="Gene3D" id="3.90.75.20">
    <property type="match status" value="1"/>
</dbReference>
<reference evidence="3 4" key="1">
    <citation type="submission" date="2018-07" db="EMBL/GenBank/DDBJ databases">
        <title>Genome sequence of Rhodococcus rhodnii ATCC 35071 from Rhodnius prolixus.</title>
        <authorList>
            <person name="Patel V."/>
            <person name="Vogel K.J."/>
        </authorList>
    </citation>
    <scope>NUCLEOTIDE SEQUENCE [LARGE SCALE GENOMIC DNA]</scope>
    <source>
        <strain evidence="3 4">ATCC 35071</strain>
    </source>
</reference>
<feature type="domain" description="NUMOD4" evidence="1">
    <location>
        <begin position="3"/>
        <end position="59"/>
    </location>
</feature>
<dbReference type="Proteomes" id="UP000471120">
    <property type="component" value="Unassembled WGS sequence"/>
</dbReference>
<comment type="caution">
    <text evidence="3">The sequence shown here is derived from an EMBL/GenBank/DDBJ whole genome shotgun (WGS) entry which is preliminary data.</text>
</comment>
<evidence type="ECO:0000259" key="2">
    <source>
        <dbReference type="Pfam" id="PF13392"/>
    </source>
</evidence>
<dbReference type="InterPro" id="IPR044925">
    <property type="entry name" value="His-Me_finger_sf"/>
</dbReference>
<gene>
    <name evidence="3" type="ORF">DW322_11145</name>
</gene>
<organism evidence="3 4">
    <name type="scientific">Rhodococcus rhodnii</name>
    <dbReference type="NCBI Taxonomy" id="38312"/>
    <lineage>
        <taxon>Bacteria</taxon>
        <taxon>Bacillati</taxon>
        <taxon>Actinomycetota</taxon>
        <taxon>Actinomycetes</taxon>
        <taxon>Mycobacteriales</taxon>
        <taxon>Nocardiaceae</taxon>
        <taxon>Rhodococcus</taxon>
    </lineage>
</organism>
<dbReference type="SUPFAM" id="SSF54060">
    <property type="entry name" value="His-Me finger endonucleases"/>
    <property type="match status" value="1"/>
</dbReference>
<name>A0A6P2CD35_9NOCA</name>
<dbReference type="AlphaFoldDB" id="A0A6P2CD35"/>
<dbReference type="Pfam" id="PF13392">
    <property type="entry name" value="HNH_3"/>
    <property type="match status" value="1"/>
</dbReference>
<dbReference type="GO" id="GO:0016788">
    <property type="term" value="F:hydrolase activity, acting on ester bonds"/>
    <property type="evidence" value="ECO:0007669"/>
    <property type="project" value="InterPro"/>
</dbReference>
<evidence type="ECO:0000259" key="1">
    <source>
        <dbReference type="Pfam" id="PF07463"/>
    </source>
</evidence>
<sequence length="173" mass="19405">MTEEWRDILGYEGSYQVSDTGRVRSLDRLIVLKNGSTQQWRGRVLSPGVTPYGHQTVRLMRGGTGQSTFVHRLVAIAFIGAAPAGHECCHRDGDPINNNVSNLYWGTRSDNLHDQVRHGVHVSARKTHCVHGHPFTPENTYMNKRPGGGRICKTCTYNRKRAARARRQKASNV</sequence>
<dbReference type="InterPro" id="IPR003615">
    <property type="entry name" value="HNH_nuc"/>
</dbReference>
<accession>A0A6P2CD35</accession>
<dbReference type="InterPro" id="IPR010902">
    <property type="entry name" value="NUMOD4"/>
</dbReference>